<dbReference type="InterPro" id="IPR035919">
    <property type="entry name" value="EAL_sf"/>
</dbReference>
<dbReference type="Pfam" id="PF00990">
    <property type="entry name" value="GGDEF"/>
    <property type="match status" value="1"/>
</dbReference>
<evidence type="ECO:0000259" key="3">
    <source>
        <dbReference type="PROSITE" id="PS50887"/>
    </source>
</evidence>
<dbReference type="SMART" id="SM00267">
    <property type="entry name" value="GGDEF"/>
    <property type="match status" value="1"/>
</dbReference>
<dbReference type="InterPro" id="IPR050706">
    <property type="entry name" value="Cyclic-di-GMP_PDE-like"/>
</dbReference>
<dbReference type="SUPFAM" id="SSF55073">
    <property type="entry name" value="Nucleotide cyclase"/>
    <property type="match status" value="1"/>
</dbReference>
<dbReference type="CDD" id="cd01949">
    <property type="entry name" value="GGDEF"/>
    <property type="match status" value="1"/>
</dbReference>
<reference evidence="4" key="1">
    <citation type="submission" date="2016-01" db="EMBL/GenBank/DDBJ databases">
        <title>Complete genome of Planococcus kocurri type strain.</title>
        <authorList>
            <person name="See-Too W.S."/>
        </authorList>
    </citation>
    <scope>NUCLEOTIDE SEQUENCE [LARGE SCALE GENOMIC DNA]</scope>
    <source>
        <strain evidence="4">ATCC 43650</strain>
    </source>
</reference>
<dbReference type="EMBL" id="CP013661">
    <property type="protein sequence ID" value="ALS77324.1"/>
    <property type="molecule type" value="Genomic_DNA"/>
</dbReference>
<dbReference type="PANTHER" id="PTHR33121:SF79">
    <property type="entry name" value="CYCLIC DI-GMP PHOSPHODIESTERASE PDED-RELATED"/>
    <property type="match status" value="1"/>
</dbReference>
<dbReference type="InterPro" id="IPR001633">
    <property type="entry name" value="EAL_dom"/>
</dbReference>
<dbReference type="NCBIfam" id="TIGR00254">
    <property type="entry name" value="GGDEF"/>
    <property type="match status" value="1"/>
</dbReference>
<dbReference type="Gene3D" id="3.30.450.20">
    <property type="entry name" value="PAS domain"/>
    <property type="match status" value="1"/>
</dbReference>
<feature type="domain" description="GGDEF" evidence="3">
    <location>
        <begin position="272"/>
        <end position="405"/>
    </location>
</feature>
<evidence type="ECO:0000259" key="2">
    <source>
        <dbReference type="PROSITE" id="PS50883"/>
    </source>
</evidence>
<dbReference type="RefSeq" id="WP_058384004.1">
    <property type="nucleotide sequence ID" value="NZ_CP013661.2"/>
</dbReference>
<dbReference type="SUPFAM" id="SSF141868">
    <property type="entry name" value="EAL domain-like"/>
    <property type="match status" value="1"/>
</dbReference>
<dbReference type="Gene3D" id="3.30.70.270">
    <property type="match status" value="1"/>
</dbReference>
<dbReference type="CDD" id="cd01948">
    <property type="entry name" value="EAL"/>
    <property type="match status" value="1"/>
</dbReference>
<protein>
    <recommendedName>
        <fullName evidence="6">GGDEF domain-containing protein</fullName>
    </recommendedName>
</protein>
<proteinExistence type="predicted"/>
<accession>A0ABM5WSL1</accession>
<dbReference type="PANTHER" id="PTHR33121">
    <property type="entry name" value="CYCLIC DI-GMP PHOSPHODIESTERASE PDEF"/>
    <property type="match status" value="1"/>
</dbReference>
<evidence type="ECO:0000313" key="5">
    <source>
        <dbReference type="Proteomes" id="UP000065533"/>
    </source>
</evidence>
<evidence type="ECO:0000313" key="4">
    <source>
        <dbReference type="EMBL" id="ALS77324.1"/>
    </source>
</evidence>
<feature type="domain" description="EAL" evidence="2">
    <location>
        <begin position="414"/>
        <end position="666"/>
    </location>
</feature>
<dbReference type="Gene3D" id="3.20.20.450">
    <property type="entry name" value="EAL domain"/>
    <property type="match status" value="1"/>
</dbReference>
<dbReference type="PROSITE" id="PS50883">
    <property type="entry name" value="EAL"/>
    <property type="match status" value="1"/>
</dbReference>
<feature type="domain" description="PAS" evidence="1">
    <location>
        <begin position="134"/>
        <end position="173"/>
    </location>
</feature>
<dbReference type="CDD" id="cd00130">
    <property type="entry name" value="PAS"/>
    <property type="match status" value="1"/>
</dbReference>
<dbReference type="InterPro" id="IPR029787">
    <property type="entry name" value="Nucleotide_cyclase"/>
</dbReference>
<gene>
    <name evidence="4" type="ORF">AUO94_01100</name>
</gene>
<dbReference type="SMART" id="SM00091">
    <property type="entry name" value="PAS"/>
    <property type="match status" value="1"/>
</dbReference>
<organism evidence="4 5">
    <name type="scientific">Planococcus kocurii</name>
    <dbReference type="NCBI Taxonomy" id="1374"/>
    <lineage>
        <taxon>Bacteria</taxon>
        <taxon>Bacillati</taxon>
        <taxon>Bacillota</taxon>
        <taxon>Bacilli</taxon>
        <taxon>Bacillales</taxon>
        <taxon>Caryophanaceae</taxon>
        <taxon>Planococcus</taxon>
    </lineage>
</organism>
<dbReference type="Pfam" id="PF08448">
    <property type="entry name" value="PAS_4"/>
    <property type="match status" value="1"/>
</dbReference>
<dbReference type="InterPro" id="IPR035965">
    <property type="entry name" value="PAS-like_dom_sf"/>
</dbReference>
<name>A0ABM5WSL1_9BACL</name>
<dbReference type="InterPro" id="IPR000160">
    <property type="entry name" value="GGDEF_dom"/>
</dbReference>
<dbReference type="InterPro" id="IPR013656">
    <property type="entry name" value="PAS_4"/>
</dbReference>
<dbReference type="InterPro" id="IPR000014">
    <property type="entry name" value="PAS"/>
</dbReference>
<sequence>MQNIEQQIQELDETREDFVLILNTEGFVAHSSQNWRVYCQSRQLPTALWKDGGNYFKCLEEMKKFNELQSIKDILAGSEKEVIQLVLFYDQETMECLSVKYKPFSLDSNSKGIILYKQLLTNMSSLSCLKTEVVLENMADAFFLLDNQMRFHFLNSESEKILQRKKQELIGRSIWSCFPKAVGTKFYSTYIRAMQDRVTLQFEEYYAPLDTRFRVKVTPVSDGGLAVYYQKTHKKETLETKFLKIPSTDYLTGWLTRIKFEESIEQILQKELPFSLVYINLDNFKHINTLYNHKTGDQVIKKLAEKVENLLSSQDLAGRLDGDELILLHLHQLKEEIEDFPQKIRNVFPHSMILESGKSITVNASIGVSSYPQDSYSAEELITYAETAMRKAKEQNGSSYSLFHSGMGIDLARRFLIEKSLAGNLQELGYHFVLQPQINCETGDLTGVEVLSRWNHPTLGPISPIEFIGIAEETGTISRLTNHLLEEVFTFINKEKKHSKSFPKIAINVTSSLLTSQTFFHDLFLLMEKNQISAEQIELEITESVELTGSELTLTNLMTCRSKGISIALDDFGTGFSMLAYLVDYPIDKIKLDKSFISKIGQDARSEAVLKSLIQFVKGIDCQLLAEGVETHAEALFLQENGCSIHQGYLHDKPLSPEAFSKKYFI</sequence>
<dbReference type="Pfam" id="PF00563">
    <property type="entry name" value="EAL"/>
    <property type="match status" value="1"/>
</dbReference>
<dbReference type="PROSITE" id="PS50887">
    <property type="entry name" value="GGDEF"/>
    <property type="match status" value="1"/>
</dbReference>
<evidence type="ECO:0000259" key="1">
    <source>
        <dbReference type="PROSITE" id="PS50112"/>
    </source>
</evidence>
<dbReference type="PROSITE" id="PS50112">
    <property type="entry name" value="PAS"/>
    <property type="match status" value="1"/>
</dbReference>
<dbReference type="SMART" id="SM00052">
    <property type="entry name" value="EAL"/>
    <property type="match status" value="1"/>
</dbReference>
<dbReference type="Proteomes" id="UP000065533">
    <property type="component" value="Chromosome"/>
</dbReference>
<dbReference type="SUPFAM" id="SSF55785">
    <property type="entry name" value="PYP-like sensor domain (PAS domain)"/>
    <property type="match status" value="1"/>
</dbReference>
<dbReference type="InterPro" id="IPR043128">
    <property type="entry name" value="Rev_trsase/Diguanyl_cyclase"/>
</dbReference>
<evidence type="ECO:0008006" key="6">
    <source>
        <dbReference type="Google" id="ProtNLM"/>
    </source>
</evidence>
<keyword evidence="5" id="KW-1185">Reference proteome</keyword>